<accession>A0A914DZK2</accession>
<dbReference type="AlphaFoldDB" id="A0A914DZK2"/>
<protein>
    <submittedName>
        <fullName evidence="2">Uncharacterized protein</fullName>
    </submittedName>
</protein>
<organism evidence="1 2">
    <name type="scientific">Acrobeloides nanus</name>
    <dbReference type="NCBI Taxonomy" id="290746"/>
    <lineage>
        <taxon>Eukaryota</taxon>
        <taxon>Metazoa</taxon>
        <taxon>Ecdysozoa</taxon>
        <taxon>Nematoda</taxon>
        <taxon>Chromadorea</taxon>
        <taxon>Rhabditida</taxon>
        <taxon>Tylenchina</taxon>
        <taxon>Cephalobomorpha</taxon>
        <taxon>Cephaloboidea</taxon>
        <taxon>Cephalobidae</taxon>
        <taxon>Acrobeloides</taxon>
    </lineage>
</organism>
<dbReference type="Proteomes" id="UP000887540">
    <property type="component" value="Unplaced"/>
</dbReference>
<keyword evidence="1" id="KW-1185">Reference proteome</keyword>
<reference evidence="2" key="1">
    <citation type="submission" date="2022-11" db="UniProtKB">
        <authorList>
            <consortium name="WormBaseParasite"/>
        </authorList>
    </citation>
    <scope>IDENTIFICATION</scope>
</reference>
<name>A0A914DZK2_9BILA</name>
<dbReference type="WBParaSite" id="ACRNAN_scaffold4761.g28893.t1">
    <property type="protein sequence ID" value="ACRNAN_scaffold4761.g28893.t1"/>
    <property type="gene ID" value="ACRNAN_scaffold4761.g28893"/>
</dbReference>
<evidence type="ECO:0000313" key="2">
    <source>
        <dbReference type="WBParaSite" id="ACRNAN_scaffold4761.g28893.t1"/>
    </source>
</evidence>
<evidence type="ECO:0000313" key="1">
    <source>
        <dbReference type="Proteomes" id="UP000887540"/>
    </source>
</evidence>
<proteinExistence type="predicted"/>
<sequence length="257" mass="26886">MEVLVVPIRIGLRKKLENEGKWKSSGSSSTTSAPGTGVTIAPGIPTLPPQTCSIFCPTRPGSTTPPKADVEGFLKDKIDTIKKVLGLLGPIFGSSGKPTGPLDGVLSGLNKLLDNIVEAVLSGVKGDLGPLKKLVDGLNLVLANLPKEEAPVDTPTLPRTLAEPTRVKRQGIQLLGLEGLIKNVLMLVRQLLNDLLPGLQKLLKDIGPDLLNLLDKLLESLKELLDKVLTGLINALGGNSSLLSGISSGLSLLGMLG</sequence>